<gene>
    <name evidence="2" type="ORF">LHA35_20915</name>
</gene>
<feature type="signal peptide" evidence="1">
    <location>
        <begin position="1"/>
        <end position="20"/>
    </location>
</feature>
<reference evidence="2" key="1">
    <citation type="submission" date="2021-10" db="EMBL/GenBank/DDBJ databases">
        <title>Roseicella aerolatum sp. nov., isolated from aerosols of e-waste dismantling site.</title>
        <authorList>
            <person name="Qin T."/>
        </authorList>
    </citation>
    <scope>NUCLEOTIDE SEQUENCE</scope>
    <source>
        <strain evidence="2">GB24</strain>
    </source>
</reference>
<name>A0A9X1IJH1_9PROT</name>
<evidence type="ECO:0000313" key="3">
    <source>
        <dbReference type="Proteomes" id="UP001139311"/>
    </source>
</evidence>
<evidence type="ECO:0008006" key="4">
    <source>
        <dbReference type="Google" id="ProtNLM"/>
    </source>
</evidence>
<dbReference type="AlphaFoldDB" id="A0A9X1IJH1"/>
<dbReference type="EMBL" id="JAJAQI010000038">
    <property type="protein sequence ID" value="MCB4824195.1"/>
    <property type="molecule type" value="Genomic_DNA"/>
</dbReference>
<comment type="caution">
    <text evidence="2">The sequence shown here is derived from an EMBL/GenBank/DDBJ whole genome shotgun (WGS) entry which is preliminary data.</text>
</comment>
<keyword evidence="3" id="KW-1185">Reference proteome</keyword>
<evidence type="ECO:0000256" key="1">
    <source>
        <dbReference type="SAM" id="SignalP"/>
    </source>
</evidence>
<evidence type="ECO:0000313" key="2">
    <source>
        <dbReference type="EMBL" id="MCB4824195.1"/>
    </source>
</evidence>
<dbReference type="Proteomes" id="UP001139311">
    <property type="component" value="Unassembled WGS sequence"/>
</dbReference>
<protein>
    <recommendedName>
        <fullName evidence="4">Copper-binding protein</fullName>
    </recommendedName>
</protein>
<organism evidence="2 3">
    <name type="scientific">Roseicella aerolata</name>
    <dbReference type="NCBI Taxonomy" id="2883479"/>
    <lineage>
        <taxon>Bacteria</taxon>
        <taxon>Pseudomonadati</taxon>
        <taxon>Pseudomonadota</taxon>
        <taxon>Alphaproteobacteria</taxon>
        <taxon>Acetobacterales</taxon>
        <taxon>Roseomonadaceae</taxon>
        <taxon>Roseicella</taxon>
    </lineage>
</organism>
<feature type="chain" id="PRO_5040752593" description="Copper-binding protein" evidence="1">
    <location>
        <begin position="21"/>
        <end position="124"/>
    </location>
</feature>
<proteinExistence type="predicted"/>
<keyword evidence="1" id="KW-0732">Signal</keyword>
<sequence length="124" mass="13159">MIRRTLILGLTLAMPLAAIAQEQRGPNGGRVVVADGHPVEFVPNGAELVFYLRDDDRAGSPMRTRGLTGRAVVQQGGQTITVQLAGAEPNRMVGQMDQPLAPGARVVFSASAGGHRLQARFTND</sequence>
<accession>A0A9X1IJH1</accession>
<dbReference type="RefSeq" id="WP_207803024.1">
    <property type="nucleotide sequence ID" value="NZ_JAJAQI010000038.1"/>
</dbReference>